<dbReference type="AlphaFoldDB" id="A0A3M9XNE3"/>
<protein>
    <submittedName>
        <fullName evidence="1">Uncharacterized protein</fullName>
    </submittedName>
</protein>
<organism evidence="1 2">
    <name type="scientific">Methylocystis hirsuta</name>
    <dbReference type="NCBI Taxonomy" id="369798"/>
    <lineage>
        <taxon>Bacteria</taxon>
        <taxon>Pseudomonadati</taxon>
        <taxon>Pseudomonadota</taxon>
        <taxon>Alphaproteobacteria</taxon>
        <taxon>Hyphomicrobiales</taxon>
        <taxon>Methylocystaceae</taxon>
        <taxon>Methylocystis</taxon>
    </lineage>
</organism>
<gene>
    <name evidence="1" type="ORF">D1O30_09695</name>
</gene>
<keyword evidence="2" id="KW-1185">Reference proteome</keyword>
<evidence type="ECO:0000313" key="1">
    <source>
        <dbReference type="EMBL" id="RNJ49827.1"/>
    </source>
</evidence>
<sequence>MALPPMCKILDLCAVALVGSEPFIRKRQLERLLASLGLALRDMAPIIQAHAHAAAQVPK</sequence>
<dbReference type="Proteomes" id="UP000268623">
    <property type="component" value="Unassembled WGS sequence"/>
</dbReference>
<name>A0A3M9XNE3_9HYPH</name>
<evidence type="ECO:0000313" key="2">
    <source>
        <dbReference type="Proteomes" id="UP000268623"/>
    </source>
</evidence>
<reference evidence="1 2" key="1">
    <citation type="submission" date="2018-08" db="EMBL/GenBank/DDBJ databases">
        <title>Genome sequence of Methylocystis hirsuta CSC1, a methanotroph able to accumulate PHAs.</title>
        <authorList>
            <person name="Bordel S."/>
            <person name="Rodriguez E."/>
            <person name="Gancedo J."/>
            <person name="Munoz R."/>
        </authorList>
    </citation>
    <scope>NUCLEOTIDE SEQUENCE [LARGE SCALE GENOMIC DNA]</scope>
    <source>
        <strain evidence="1 2">CSC1</strain>
    </source>
</reference>
<comment type="caution">
    <text evidence="1">The sequence shown here is derived from an EMBL/GenBank/DDBJ whole genome shotgun (WGS) entry which is preliminary data.</text>
</comment>
<proteinExistence type="predicted"/>
<dbReference type="EMBL" id="QWDD01000001">
    <property type="protein sequence ID" value="RNJ49827.1"/>
    <property type="molecule type" value="Genomic_DNA"/>
</dbReference>
<accession>A0A3M9XNE3</accession>